<dbReference type="InterPro" id="IPR004155">
    <property type="entry name" value="PBS_lyase_HEAT"/>
</dbReference>
<dbReference type="EMBL" id="BLRU01000056">
    <property type="protein sequence ID" value="GFP19274.1"/>
    <property type="molecule type" value="Genomic_DNA"/>
</dbReference>
<gene>
    <name evidence="1" type="ORF">HKBW3S03_00779</name>
    <name evidence="2" type="ORF">HKBW3S47_00195</name>
</gene>
<evidence type="ECO:0000313" key="2">
    <source>
        <dbReference type="EMBL" id="GFP38494.1"/>
    </source>
</evidence>
<proteinExistence type="predicted"/>
<dbReference type="InterPro" id="IPR016024">
    <property type="entry name" value="ARM-type_fold"/>
</dbReference>
<organism evidence="1 4">
    <name type="scientific">Candidatus Hakubella thermalkaliphila</name>
    <dbReference type="NCBI Taxonomy" id="2754717"/>
    <lineage>
        <taxon>Bacteria</taxon>
        <taxon>Bacillati</taxon>
        <taxon>Actinomycetota</taxon>
        <taxon>Actinomycetota incertae sedis</taxon>
        <taxon>Candidatus Hakubellales</taxon>
        <taxon>Candidatus Hakubellaceae</taxon>
        <taxon>Candidatus Hakubella</taxon>
    </lineage>
</organism>
<dbReference type="GO" id="GO:0016491">
    <property type="term" value="F:oxidoreductase activity"/>
    <property type="evidence" value="ECO:0007669"/>
    <property type="project" value="TreeGrafter"/>
</dbReference>
<dbReference type="PANTHER" id="PTHR12697:SF5">
    <property type="entry name" value="DEOXYHYPUSINE HYDROXYLASE"/>
    <property type="match status" value="1"/>
</dbReference>
<dbReference type="Pfam" id="PF13646">
    <property type="entry name" value="HEAT_2"/>
    <property type="match status" value="1"/>
</dbReference>
<evidence type="ECO:0000313" key="3">
    <source>
        <dbReference type="Proteomes" id="UP000569018"/>
    </source>
</evidence>
<protein>
    <recommendedName>
        <fullName evidence="5">HEAT repeat domain-containing protein</fullName>
    </recommendedName>
</protein>
<dbReference type="Proteomes" id="UP000569018">
    <property type="component" value="Unassembled WGS sequence"/>
</dbReference>
<sequence length="359" mass="39793">MLLILLISTIIMLFLLLSLTAATFITKYRRTARDKERAEFRSFIQPKIVEGVFQPPAKLESLYPVPTKEWQWEVIEEVLIDIAGRIKGEYLINVTTLAKKIGVVDRLLLGIKSRRSKVRRESAIKLGYLQVPEAVSALQRMAESKNKGDRIAGLIGLGSLATKEALGVLLSELSSPSRWLQVRLLHMVKNLGSDVIPSLIEALNGADIKVRIMAAEILGDLRAFEAIGPLEDALSSEDKDLRARCAAALGKIGDVHSASKLEFLLEDKAWEVRAQAAKALGLIQHRPSAELLANLLRDRSWWARTNAAEALSQLGEVGFDALRKAVTGKDWFAREKAIEQLQKHDIAYTESNGTISNKL</sequence>
<comment type="caution">
    <text evidence="1">The sequence shown here is derived from an EMBL/GenBank/DDBJ whole genome shotgun (WGS) entry which is preliminary data.</text>
</comment>
<dbReference type="AlphaFoldDB" id="A0A6V8NIR9"/>
<dbReference type="Gene3D" id="1.25.10.10">
    <property type="entry name" value="Leucine-rich Repeat Variant"/>
    <property type="match status" value="2"/>
</dbReference>
<dbReference type="SUPFAM" id="SSF48371">
    <property type="entry name" value="ARM repeat"/>
    <property type="match status" value="2"/>
</dbReference>
<accession>A0A6V8NIR9</accession>
<reference evidence="3 4" key="1">
    <citation type="journal article" date="2020" name="Front. Microbiol.">
        <title>Single-cell genomics of novel Actinobacteria with the Wood-Ljungdahl pathway discovered in a serpentinizing system.</title>
        <authorList>
            <person name="Merino N."/>
            <person name="Kawai M."/>
            <person name="Boyd E.S."/>
            <person name="Colman D.R."/>
            <person name="McGlynn S.E."/>
            <person name="Nealson K.H."/>
            <person name="Kurokawa K."/>
            <person name="Hongoh Y."/>
        </authorList>
    </citation>
    <scope>NUCLEOTIDE SEQUENCE [LARGE SCALE GENOMIC DNA]</scope>
    <source>
        <strain evidence="1 4">S03</strain>
        <strain evidence="2 3">S47</strain>
    </source>
</reference>
<dbReference type="PANTHER" id="PTHR12697">
    <property type="entry name" value="PBS LYASE HEAT-LIKE PROTEIN"/>
    <property type="match status" value="1"/>
</dbReference>
<name>A0A6V8NIR9_9ACTN</name>
<dbReference type="InterPro" id="IPR011989">
    <property type="entry name" value="ARM-like"/>
</dbReference>
<evidence type="ECO:0000313" key="1">
    <source>
        <dbReference type="EMBL" id="GFP19274.1"/>
    </source>
</evidence>
<dbReference type="SMART" id="SM00567">
    <property type="entry name" value="EZ_HEAT"/>
    <property type="match status" value="5"/>
</dbReference>
<evidence type="ECO:0008006" key="5">
    <source>
        <dbReference type="Google" id="ProtNLM"/>
    </source>
</evidence>
<evidence type="ECO:0000313" key="4">
    <source>
        <dbReference type="Proteomes" id="UP000574717"/>
    </source>
</evidence>
<dbReference type="RefSeq" id="WP_176235264.1">
    <property type="nucleotide sequence ID" value="NZ_BLSD01000005.1"/>
</dbReference>
<dbReference type="EMBL" id="BLSD01000005">
    <property type="protein sequence ID" value="GFP38494.1"/>
    <property type="molecule type" value="Genomic_DNA"/>
</dbReference>
<dbReference type="Proteomes" id="UP000574717">
    <property type="component" value="Unassembled WGS sequence"/>
</dbReference>